<dbReference type="GO" id="GO:0005524">
    <property type="term" value="F:ATP binding"/>
    <property type="evidence" value="ECO:0007669"/>
    <property type="project" value="UniProtKB-KW"/>
</dbReference>
<dbReference type="SUPFAM" id="SSF51735">
    <property type="entry name" value="NAD(P)-binding Rossmann-fold domains"/>
    <property type="match status" value="1"/>
</dbReference>
<dbReference type="PANTHER" id="PTHR43334:SF2">
    <property type="entry name" value="ACETATE--COA LIGASE [ADP-FORMING]"/>
    <property type="match status" value="1"/>
</dbReference>
<dbReference type="Gene3D" id="3.40.50.720">
    <property type="entry name" value="NAD(P)-binding Rossmann-like Domain"/>
    <property type="match status" value="1"/>
</dbReference>
<dbReference type="InterPro" id="IPR003781">
    <property type="entry name" value="CoA-bd"/>
</dbReference>
<dbReference type="InterPro" id="IPR051538">
    <property type="entry name" value="Acyl-CoA_Synth/Transferase"/>
</dbReference>
<keyword evidence="3" id="KW-0067">ATP-binding</keyword>
<dbReference type="AlphaFoldDB" id="A0A9Y1BSJ4"/>
<evidence type="ECO:0000313" key="5">
    <source>
        <dbReference type="EMBL" id="UJG44265.1"/>
    </source>
</evidence>
<dbReference type="PANTHER" id="PTHR43334">
    <property type="entry name" value="ACETATE--COA LIGASE [ADP-FORMING]"/>
    <property type="match status" value="1"/>
</dbReference>
<name>A0A9Y1BSJ4_9ARCH</name>
<accession>A0A9Y1BSJ4</accession>
<dbReference type="InterPro" id="IPR036291">
    <property type="entry name" value="NAD(P)-bd_dom_sf"/>
</dbReference>
<dbReference type="SUPFAM" id="SSF52210">
    <property type="entry name" value="Succinyl-CoA synthetase domains"/>
    <property type="match status" value="2"/>
</dbReference>
<dbReference type="Gene3D" id="3.40.50.261">
    <property type="entry name" value="Succinyl-CoA synthetase domains"/>
    <property type="match status" value="2"/>
</dbReference>
<dbReference type="Proteomes" id="UP001200513">
    <property type="component" value="Chromosome"/>
</dbReference>
<dbReference type="EMBL" id="CP084167">
    <property type="protein sequence ID" value="UJG44265.1"/>
    <property type="molecule type" value="Genomic_DNA"/>
</dbReference>
<dbReference type="Pfam" id="PF13607">
    <property type="entry name" value="Succ_CoA_lig"/>
    <property type="match status" value="1"/>
</dbReference>
<dbReference type="InterPro" id="IPR032875">
    <property type="entry name" value="Succ_CoA_lig_flav_dom"/>
</dbReference>
<organism evidence="5">
    <name type="scientific">Candidatus Heimdallarchaeum endolithica</name>
    <dbReference type="NCBI Taxonomy" id="2876572"/>
    <lineage>
        <taxon>Archaea</taxon>
        <taxon>Promethearchaeati</taxon>
        <taxon>Candidatus Heimdallarchaeota</taxon>
        <taxon>Candidatus Heimdallarchaeia (ex Rinke et al. 2021) (nom. nud.)</taxon>
        <taxon>Candidatus Heimdallarchaeales</taxon>
        <taxon>Candidatus Heimdallarchaeaceae</taxon>
        <taxon>Candidatus Heimdallarchaeum</taxon>
    </lineage>
</organism>
<keyword evidence="2" id="KW-0547">Nucleotide-binding</keyword>
<dbReference type="InterPro" id="IPR016102">
    <property type="entry name" value="Succinyl-CoA_synth-like"/>
</dbReference>
<protein>
    <submittedName>
        <fullName evidence="5">CoA-binding protein</fullName>
    </submittedName>
</protein>
<dbReference type="InterPro" id="IPR043938">
    <property type="entry name" value="Ligase_CoA_dom"/>
</dbReference>
<feature type="domain" description="CoA-binding" evidence="4">
    <location>
        <begin position="5"/>
        <end position="101"/>
    </location>
</feature>
<evidence type="ECO:0000256" key="2">
    <source>
        <dbReference type="ARBA" id="ARBA00022741"/>
    </source>
</evidence>
<evidence type="ECO:0000259" key="4">
    <source>
        <dbReference type="SMART" id="SM00881"/>
    </source>
</evidence>
<reference evidence="5" key="1">
    <citation type="journal article" date="2022" name="Nat. Microbiol.">
        <title>Unique mobile elements and scalable gene flow at the prokaryote-eukaryote boundary revealed by circularized Asgard archaea genomes.</title>
        <authorList>
            <person name="Wu F."/>
            <person name="Speth D.R."/>
            <person name="Philosof A."/>
            <person name="Cremiere A."/>
            <person name="Narayanan A."/>
            <person name="Barco R.A."/>
            <person name="Connon S.A."/>
            <person name="Amend J.P."/>
            <person name="Antoshechkin I.A."/>
            <person name="Orphan V.J."/>
        </authorList>
    </citation>
    <scope>NUCLEOTIDE SEQUENCE</scope>
    <source>
        <strain evidence="5">PR6</strain>
    </source>
</reference>
<dbReference type="Pfam" id="PF13380">
    <property type="entry name" value="CoA_binding_2"/>
    <property type="match status" value="1"/>
</dbReference>
<dbReference type="Pfam" id="PF19045">
    <property type="entry name" value="Ligase_CoA_2"/>
    <property type="match status" value="1"/>
</dbReference>
<dbReference type="SMART" id="SM00881">
    <property type="entry name" value="CoA_binding"/>
    <property type="match status" value="1"/>
</dbReference>
<gene>
    <name evidence="5" type="ORF">K9W46_03555</name>
</gene>
<evidence type="ECO:0000256" key="3">
    <source>
        <dbReference type="ARBA" id="ARBA00022840"/>
    </source>
</evidence>
<sequence>MTRKFFYPDSIAIIGATDNEKKFGHAVTANLMDNKDLAAKLYPVHPKAETIGGLKAYKSVLEIPDEIDLAILLVPAKIVPSVVDECIEKKVKRIIIVTAGFAEINEEGRKVQEQLSQKLKEKGIRLIGPNCVGIQNVDIGMNASFIQTPPKGNVSMITQSGSVGAIVLYEMVWQGLGFSKFANLGNMADINLTDVLRFYKEDENTKVVTIYLENVVDGRVFYEELHEVAKDKPVVVLKGGRTATGMGAASSHTGSMATDYSSLKTAVKQAGAIMCESISDYIAAIKAFSFLPLPKGEKIGVLTNSGGSAVMFSDFADDFGLKLAPFTEEFKEKINPFLIPLVKKVNPLDMIAGASGKEYYEVTKAMLEDPDIDIVVPIAVIPTFLGMTTSEHYEGVIKAWNETGRKKPIIPIFMSGNLLNEPKKIAKKESSPIFLNPREAAYAIKMLIQYAKRKKIIK</sequence>
<dbReference type="GO" id="GO:0043758">
    <property type="term" value="F:acetate-CoA ligase (ADP-forming) activity"/>
    <property type="evidence" value="ECO:0007669"/>
    <property type="project" value="InterPro"/>
</dbReference>
<evidence type="ECO:0000256" key="1">
    <source>
        <dbReference type="ARBA" id="ARBA00022598"/>
    </source>
</evidence>
<proteinExistence type="predicted"/>
<keyword evidence="1" id="KW-0436">Ligase</keyword>